<evidence type="ECO:0000256" key="1">
    <source>
        <dbReference type="ARBA" id="ARBA00004496"/>
    </source>
</evidence>
<feature type="domain" description="RecF/RecN/SMC N-terminal" evidence="14">
    <location>
        <begin position="2"/>
        <end position="335"/>
    </location>
</feature>
<keyword evidence="6 12" id="KW-0547">Nucleotide-binding</keyword>
<dbReference type="GO" id="GO:0003697">
    <property type="term" value="F:single-stranded DNA binding"/>
    <property type="evidence" value="ECO:0007669"/>
    <property type="project" value="UniProtKB-UniRule"/>
</dbReference>
<evidence type="ECO:0000256" key="12">
    <source>
        <dbReference type="HAMAP-Rule" id="MF_00365"/>
    </source>
</evidence>
<dbReference type="InterPro" id="IPR003395">
    <property type="entry name" value="RecF/RecN/SMC_N"/>
</dbReference>
<evidence type="ECO:0000256" key="4">
    <source>
        <dbReference type="ARBA" id="ARBA00022490"/>
    </source>
</evidence>
<dbReference type="InterPro" id="IPR018078">
    <property type="entry name" value="DNA-binding_RecF_CS"/>
</dbReference>
<keyword evidence="11 12" id="KW-0742">SOS response</keyword>
<dbReference type="NCBIfam" id="TIGR00611">
    <property type="entry name" value="recf"/>
    <property type="match status" value="1"/>
</dbReference>
<dbReference type="AlphaFoldDB" id="A0A9D1FDL5"/>
<evidence type="ECO:0000259" key="14">
    <source>
        <dbReference type="Pfam" id="PF02463"/>
    </source>
</evidence>
<protein>
    <recommendedName>
        <fullName evidence="3 12">DNA replication and repair protein RecF</fullName>
    </recommendedName>
</protein>
<dbReference type="GO" id="GO:0006302">
    <property type="term" value="P:double-strand break repair"/>
    <property type="evidence" value="ECO:0007669"/>
    <property type="project" value="TreeGrafter"/>
</dbReference>
<keyword evidence="10 12" id="KW-0234">DNA repair</keyword>
<dbReference type="PANTHER" id="PTHR32182:SF0">
    <property type="entry name" value="DNA REPLICATION AND REPAIR PROTEIN RECF"/>
    <property type="match status" value="1"/>
</dbReference>
<evidence type="ECO:0000313" key="16">
    <source>
        <dbReference type="Proteomes" id="UP000824001"/>
    </source>
</evidence>
<evidence type="ECO:0000256" key="11">
    <source>
        <dbReference type="ARBA" id="ARBA00023236"/>
    </source>
</evidence>
<reference evidence="15" key="1">
    <citation type="submission" date="2020-10" db="EMBL/GenBank/DDBJ databases">
        <authorList>
            <person name="Gilroy R."/>
        </authorList>
    </citation>
    <scope>NUCLEOTIDE SEQUENCE</scope>
    <source>
        <strain evidence="15">ChiHjej10B9-9673</strain>
    </source>
</reference>
<evidence type="ECO:0000256" key="7">
    <source>
        <dbReference type="ARBA" id="ARBA00022763"/>
    </source>
</evidence>
<dbReference type="InterPro" id="IPR001238">
    <property type="entry name" value="DNA-binding_RecF"/>
</dbReference>
<dbReference type="InterPro" id="IPR027417">
    <property type="entry name" value="P-loop_NTPase"/>
</dbReference>
<keyword evidence="9 12" id="KW-0238">DNA-binding</keyword>
<comment type="similarity">
    <text evidence="2 12 13">Belongs to the RecF family.</text>
</comment>
<sequence>MMVRRIALNGWRNYEWETFEFSPDTNVIRGRNAQGKTNLLEAVYMLAAGRSFRSRFDRELVGFGFSAAEILADVQAQGREQTVRIVLTPGRRKQITVNSVKKTASELAGTVTAVLFCPEDLAIVREGAAVRRRLLDSAISQLRPGYAAALTEYNRLYEQKSAILRDYREKPSLLYALDDFSERMCRLSARLIRYRAAFASRLDAAARPIHREFSGGADELRLSYKTVSTVENPFASEREIYYAVCEHQEAHRKAELESGQCLTGAHRDDLEIEINGKSARTFASQGQKRTAALSVKLGEREIYLQETEEYPILLLDDVLSELDARRQEFVLNRIGGGQTLITCCEDDGIAERTGGRVITVDGGRAAR</sequence>
<evidence type="ECO:0000256" key="2">
    <source>
        <dbReference type="ARBA" id="ARBA00008016"/>
    </source>
</evidence>
<dbReference type="GO" id="GO:0000731">
    <property type="term" value="P:DNA synthesis involved in DNA repair"/>
    <property type="evidence" value="ECO:0007669"/>
    <property type="project" value="TreeGrafter"/>
</dbReference>
<dbReference type="Gene3D" id="1.20.1050.90">
    <property type="entry name" value="RecF/RecN/SMC, N-terminal domain"/>
    <property type="match status" value="1"/>
</dbReference>
<reference evidence="15" key="2">
    <citation type="journal article" date="2021" name="PeerJ">
        <title>Extensive microbial diversity within the chicken gut microbiome revealed by metagenomics and culture.</title>
        <authorList>
            <person name="Gilroy R."/>
            <person name="Ravi A."/>
            <person name="Getino M."/>
            <person name="Pursley I."/>
            <person name="Horton D.L."/>
            <person name="Alikhan N.F."/>
            <person name="Baker D."/>
            <person name="Gharbi K."/>
            <person name="Hall N."/>
            <person name="Watson M."/>
            <person name="Adriaenssens E.M."/>
            <person name="Foster-Nyarko E."/>
            <person name="Jarju S."/>
            <person name="Secka A."/>
            <person name="Antonio M."/>
            <person name="Oren A."/>
            <person name="Chaudhuri R.R."/>
            <person name="La Ragione R."/>
            <person name="Hildebrand F."/>
            <person name="Pallen M.J."/>
        </authorList>
    </citation>
    <scope>NUCLEOTIDE SEQUENCE</scope>
    <source>
        <strain evidence="15">ChiHjej10B9-9673</strain>
    </source>
</reference>
<evidence type="ECO:0000256" key="9">
    <source>
        <dbReference type="ARBA" id="ARBA00023125"/>
    </source>
</evidence>
<evidence type="ECO:0000313" key="15">
    <source>
        <dbReference type="EMBL" id="HIS67107.1"/>
    </source>
</evidence>
<evidence type="ECO:0000256" key="13">
    <source>
        <dbReference type="RuleBase" id="RU000578"/>
    </source>
</evidence>
<dbReference type="HAMAP" id="MF_00365">
    <property type="entry name" value="RecF"/>
    <property type="match status" value="1"/>
</dbReference>
<dbReference type="PANTHER" id="PTHR32182">
    <property type="entry name" value="DNA REPLICATION AND REPAIR PROTEIN RECF"/>
    <property type="match status" value="1"/>
</dbReference>
<gene>
    <name evidence="12 15" type="primary">recF</name>
    <name evidence="15" type="ORF">IAC18_06035</name>
</gene>
<organism evidence="15 16">
    <name type="scientific">Candidatus Scatomorpha merdipullorum</name>
    <dbReference type="NCBI Taxonomy" id="2840927"/>
    <lineage>
        <taxon>Bacteria</taxon>
        <taxon>Bacillati</taxon>
        <taxon>Bacillota</taxon>
        <taxon>Clostridia</taxon>
        <taxon>Eubacteriales</taxon>
        <taxon>Candidatus Scatomorpha</taxon>
    </lineage>
</organism>
<dbReference type="GO" id="GO:0006260">
    <property type="term" value="P:DNA replication"/>
    <property type="evidence" value="ECO:0007669"/>
    <property type="project" value="UniProtKB-UniRule"/>
</dbReference>
<accession>A0A9D1FDL5</accession>
<dbReference type="Gene3D" id="3.40.50.300">
    <property type="entry name" value="P-loop containing nucleotide triphosphate hydrolases"/>
    <property type="match status" value="1"/>
</dbReference>
<comment type="caution">
    <text evidence="15">The sequence shown here is derived from an EMBL/GenBank/DDBJ whole genome shotgun (WGS) entry which is preliminary data.</text>
</comment>
<dbReference type="Pfam" id="PF02463">
    <property type="entry name" value="SMC_N"/>
    <property type="match status" value="1"/>
</dbReference>
<comment type="function">
    <text evidence="12 13">The RecF protein is involved in DNA metabolism; it is required for DNA replication and normal SOS inducibility. RecF binds preferentially to single-stranded, linear DNA. It also seems to bind ATP.</text>
</comment>
<evidence type="ECO:0000256" key="8">
    <source>
        <dbReference type="ARBA" id="ARBA00022840"/>
    </source>
</evidence>
<dbReference type="GO" id="GO:0005737">
    <property type="term" value="C:cytoplasm"/>
    <property type="evidence" value="ECO:0007669"/>
    <property type="project" value="UniProtKB-SubCell"/>
</dbReference>
<dbReference type="EMBL" id="DVJK01000165">
    <property type="protein sequence ID" value="HIS67107.1"/>
    <property type="molecule type" value="Genomic_DNA"/>
</dbReference>
<dbReference type="GO" id="GO:0009432">
    <property type="term" value="P:SOS response"/>
    <property type="evidence" value="ECO:0007669"/>
    <property type="project" value="UniProtKB-UniRule"/>
</dbReference>
<dbReference type="Proteomes" id="UP000824001">
    <property type="component" value="Unassembled WGS sequence"/>
</dbReference>
<keyword evidence="7 12" id="KW-0227">DNA damage</keyword>
<evidence type="ECO:0000256" key="3">
    <source>
        <dbReference type="ARBA" id="ARBA00020170"/>
    </source>
</evidence>
<proteinExistence type="inferred from homology"/>
<name>A0A9D1FDL5_9FIRM</name>
<dbReference type="GO" id="GO:0005524">
    <property type="term" value="F:ATP binding"/>
    <property type="evidence" value="ECO:0007669"/>
    <property type="project" value="UniProtKB-UniRule"/>
</dbReference>
<comment type="subcellular location">
    <subcellularLocation>
        <location evidence="1 12 13">Cytoplasm</location>
    </subcellularLocation>
</comment>
<dbReference type="InterPro" id="IPR042174">
    <property type="entry name" value="RecF_2"/>
</dbReference>
<keyword evidence="8 12" id="KW-0067">ATP-binding</keyword>
<keyword evidence="5 12" id="KW-0235">DNA replication</keyword>
<keyword evidence="4 12" id="KW-0963">Cytoplasm</keyword>
<evidence type="ECO:0000256" key="6">
    <source>
        <dbReference type="ARBA" id="ARBA00022741"/>
    </source>
</evidence>
<dbReference type="SUPFAM" id="SSF52540">
    <property type="entry name" value="P-loop containing nucleoside triphosphate hydrolases"/>
    <property type="match status" value="1"/>
</dbReference>
<feature type="binding site" evidence="12">
    <location>
        <begin position="30"/>
        <end position="37"/>
    </location>
    <ligand>
        <name>ATP</name>
        <dbReference type="ChEBI" id="CHEBI:30616"/>
    </ligand>
</feature>
<evidence type="ECO:0000256" key="10">
    <source>
        <dbReference type="ARBA" id="ARBA00023204"/>
    </source>
</evidence>
<evidence type="ECO:0000256" key="5">
    <source>
        <dbReference type="ARBA" id="ARBA00022705"/>
    </source>
</evidence>
<dbReference type="PROSITE" id="PS00618">
    <property type="entry name" value="RECF_2"/>
    <property type="match status" value="1"/>
</dbReference>